<dbReference type="Pfam" id="PF25033">
    <property type="entry name" value="VPS13_M"/>
    <property type="match status" value="2"/>
</dbReference>
<dbReference type="Proteomes" id="UP001626550">
    <property type="component" value="Unassembled WGS sequence"/>
</dbReference>
<feature type="domain" description="Vacuolar protein sorting-associated protein 13 VPS13 adaptor binding" evidence="3">
    <location>
        <begin position="772"/>
        <end position="1241"/>
    </location>
</feature>
<comment type="caution">
    <text evidence="4">The sequence shown here is derived from an EMBL/GenBank/DDBJ whole genome shotgun (WGS) entry which is preliminary data.</text>
</comment>
<feature type="domain" description="VPS13-like middle region" evidence="2">
    <location>
        <begin position="295"/>
        <end position="704"/>
    </location>
</feature>
<proteinExistence type="inferred from homology"/>
<dbReference type="InterPro" id="IPR026847">
    <property type="entry name" value="VPS13"/>
</dbReference>
<feature type="domain" description="VPS13-like middle region" evidence="2">
    <location>
        <begin position="32"/>
        <end position="252"/>
    </location>
</feature>
<evidence type="ECO:0000313" key="5">
    <source>
        <dbReference type="Proteomes" id="UP001626550"/>
    </source>
</evidence>
<evidence type="ECO:0000259" key="2">
    <source>
        <dbReference type="Pfam" id="PF25033"/>
    </source>
</evidence>
<keyword evidence="5" id="KW-1185">Reference proteome</keyword>
<organism evidence="4 5">
    <name type="scientific">Cichlidogyrus casuarinus</name>
    <dbReference type="NCBI Taxonomy" id="1844966"/>
    <lineage>
        <taxon>Eukaryota</taxon>
        <taxon>Metazoa</taxon>
        <taxon>Spiralia</taxon>
        <taxon>Lophotrochozoa</taxon>
        <taxon>Platyhelminthes</taxon>
        <taxon>Monogenea</taxon>
        <taxon>Monopisthocotylea</taxon>
        <taxon>Dactylogyridea</taxon>
        <taxon>Ancyrocephalidae</taxon>
        <taxon>Cichlidogyrus</taxon>
    </lineage>
</organism>
<dbReference type="InterPro" id="IPR009543">
    <property type="entry name" value="VPS13_VAB"/>
</dbReference>
<reference evidence="4 5" key="1">
    <citation type="submission" date="2024-11" db="EMBL/GenBank/DDBJ databases">
        <title>Adaptive evolution of stress response genes in parasites aligns with host niche diversity.</title>
        <authorList>
            <person name="Hahn C."/>
            <person name="Resl P."/>
        </authorList>
    </citation>
    <scope>NUCLEOTIDE SEQUENCE [LARGE SCALE GENOMIC DNA]</scope>
    <source>
        <strain evidence="4">EGGRZ-B1_66</strain>
        <tissue evidence="4">Body</tissue>
    </source>
</reference>
<evidence type="ECO:0008006" key="6">
    <source>
        <dbReference type="Google" id="ProtNLM"/>
    </source>
</evidence>
<protein>
    <recommendedName>
        <fullName evidence="6">Vacuolar protein sorting-associated protein 13 VPS13 adaptor binding domain-containing protein</fullName>
    </recommendedName>
</protein>
<dbReference type="PANTHER" id="PTHR16166:SF93">
    <property type="entry name" value="INTERMEMBRANE LIPID TRANSFER PROTEIN VPS13"/>
    <property type="match status" value="1"/>
</dbReference>
<accession>A0ABD2QFY6</accession>
<dbReference type="Pfam" id="PF25036">
    <property type="entry name" value="VPS13_VAB"/>
    <property type="match status" value="1"/>
</dbReference>
<evidence type="ECO:0000256" key="1">
    <source>
        <dbReference type="ARBA" id="ARBA00006545"/>
    </source>
</evidence>
<evidence type="ECO:0000259" key="3">
    <source>
        <dbReference type="Pfam" id="PF25036"/>
    </source>
</evidence>
<dbReference type="InterPro" id="IPR056747">
    <property type="entry name" value="VPS13-like_M"/>
</dbReference>
<evidence type="ECO:0000313" key="4">
    <source>
        <dbReference type="EMBL" id="KAL3318449.1"/>
    </source>
</evidence>
<sequence>MAIIDNLNAIYDNYDLLMQMEQEEPVLSPRLSSRIRLDINAYAPLIVIPLSSLHDQSIVLDLGRIEACNSFLIVQKPTEPSSTDPCYATLFSPPTCKFCGQESVETALDALEYPKSARQSHAAALVDEIKLSLRNMSVWVGERRQCLKDRQDKDLLFSAFLIRLELDKFICRQFSLEIKVQRNLSSAFPSWSELPNWKVDLQLSKISFRITNPDFRLLRGILSHNLGDCAHPSQNTVAKTALAMTDAATNSDKLSMFITLQMYSVELQLCDSACFSKICFIHSSLSYQTYESVSSAQLICQKINIYDNRSQDSVNNSFPLVLTADDQRKPLNDEIQVNIRYLSKPDGDLTTFIELNSLKFVLNLAFWKRFFTFIGQSVPEVDQPSNCNVSLPSKSAPSSMKISFLSRNSSLYIIRNFADLHSSAVVVKTDVCFQGRLHNDGNSWNVYKFNFHLHDAVMSTCLLLDETLTRVNVIEPFSFTVCLVPIEKRNHPEDEHGKAQYQLHLGAPLICSRFAYTDGLLFMEVFNSLQEQLPAKSESMQDLSKLSTESNEPWLLALVKAMTDSLRCHTDALYFSSSFSLCFIDDCLDADVPIGEISLLDATLDWNLHGDSEGKISTLLSVDYYNRDLASWEPAIEPWRFQLAWIVHEQGSIASFSLTSQDTFNFNLTIPLLHLVQMIPQKIAADRSDSLRQRTPFVPFKFSNQTGEKIWFRPSNSQLELLEPDAESESTDDFNTWFEAPSDTTQIDLPFKAAQNSLDSLEDRLSLPLPSKTRLVIEVVRQGSAQNLVIVRSGLTASNQLSPGHTLEIGFQPYDPQPAERASSVGSKTTVLVCRLDSGQSTSIPIRFAAYSSANLGEFRFRPCFESAKVFSWSKVYLPKATASSEVEPGMPATSVAGNLNWTELKKPGDLLDCLVYNEPITDSRHLGLSSFSVPNDGEEAKQDNYYMCVSCVRDVYPVAKSSSAVLHPVQLPSHHFTIGALLKVTNHLPCDMVYFLKNTTISAMVEPGKNAYVTQVDHSLSMKFGVKLEGFDECQCLEIPWRNYSSDILMKLFDKLHRPLDVRVRVRSKAFGPRHLTVSAVCWILNRSGLPLVFSQCAGSSNSAGQFEENECARQAAPYLYSFPNKEEGNFVRVRVGKGFKPANSSALDKPFNAPWSPRLNLSVNGVDNLQLKLRSNSNRFVFHSIFISCRSVSVFDIGVEVQDGKDCLQNTKIVTLKPRFVIENKSPFKLEFIQQFSESCKTFLIKLNLSSHFIGSSGVVSALPLAETRFGSVAVTESATGSGR</sequence>
<dbReference type="EMBL" id="JBJKFK010000243">
    <property type="protein sequence ID" value="KAL3318449.1"/>
    <property type="molecule type" value="Genomic_DNA"/>
</dbReference>
<dbReference type="PANTHER" id="PTHR16166">
    <property type="entry name" value="VACUOLAR PROTEIN SORTING-ASSOCIATED PROTEIN VPS13"/>
    <property type="match status" value="1"/>
</dbReference>
<comment type="similarity">
    <text evidence="1">Belongs to the VPS13 family.</text>
</comment>
<gene>
    <name evidence="4" type="ORF">Ciccas_002896</name>
</gene>
<name>A0ABD2QFY6_9PLAT</name>